<dbReference type="PROSITE" id="PS50801">
    <property type="entry name" value="STAS"/>
    <property type="match status" value="1"/>
</dbReference>
<dbReference type="PANTHER" id="PTHR33495">
    <property type="entry name" value="ANTI-SIGMA FACTOR ANTAGONIST TM_1081-RELATED-RELATED"/>
    <property type="match status" value="1"/>
</dbReference>
<gene>
    <name evidence="2" type="ORF">MAMC_01203</name>
</gene>
<evidence type="ECO:0000313" key="3">
    <source>
        <dbReference type="Proteomes" id="UP000381693"/>
    </source>
</evidence>
<dbReference type="InterPro" id="IPR036513">
    <property type="entry name" value="STAS_dom_sf"/>
</dbReference>
<evidence type="ECO:0000259" key="1">
    <source>
        <dbReference type="PROSITE" id="PS50801"/>
    </source>
</evidence>
<evidence type="ECO:0000313" key="2">
    <source>
        <dbReference type="EMBL" id="VVM06693.1"/>
    </source>
</evidence>
<dbReference type="Proteomes" id="UP000381693">
    <property type="component" value="Unassembled WGS sequence"/>
</dbReference>
<reference evidence="2" key="1">
    <citation type="submission" date="2019-09" db="EMBL/GenBank/DDBJ databases">
        <authorList>
            <person name="Cremers G."/>
        </authorList>
    </citation>
    <scope>NUCLEOTIDE SEQUENCE [LARGE SCALE GENOMIC DNA]</scope>
    <source>
        <strain evidence="2">3B</strain>
    </source>
</reference>
<dbReference type="EMBL" id="CABFUZ020000122">
    <property type="protein sequence ID" value="VVM06693.1"/>
    <property type="molecule type" value="Genomic_DNA"/>
</dbReference>
<dbReference type="InterPro" id="IPR002645">
    <property type="entry name" value="STAS_dom"/>
</dbReference>
<feature type="domain" description="STAS" evidence="1">
    <location>
        <begin position="1"/>
        <end position="81"/>
    </location>
</feature>
<dbReference type="AlphaFoldDB" id="A0A5E6MFQ9"/>
<dbReference type="SUPFAM" id="SSF52091">
    <property type="entry name" value="SpoIIaa-like"/>
    <property type="match status" value="1"/>
</dbReference>
<name>A0A5E6MFQ9_9BACT</name>
<comment type="caution">
    <text evidence="2">The sequence shown here is derived from an EMBL/GenBank/DDBJ whole genome shotgun (WGS) entry which is preliminary data.</text>
</comment>
<dbReference type="GO" id="GO:0043856">
    <property type="term" value="F:anti-sigma factor antagonist activity"/>
    <property type="evidence" value="ECO:0007669"/>
    <property type="project" value="TreeGrafter"/>
</dbReference>
<accession>A0A5E6MFQ9</accession>
<sequence length="154" mass="17024">MLKVIGAGSFEHSFSLRQHCDYLIQCGTNQFLVDLTECTYLDSTFLGTLARPALKLRKTGGTLRVAGSSRRVLESIRTLGLDRLFECVESLVPYDASGLRPLEAGVPHKETTGELLLRAHQTLLECDPKNAPKFQDLVSYLEAEVAPTDRGDSR</sequence>
<dbReference type="CDD" id="cd07043">
    <property type="entry name" value="STAS_anti-anti-sigma_factors"/>
    <property type="match status" value="1"/>
</dbReference>
<dbReference type="Pfam" id="PF01740">
    <property type="entry name" value="STAS"/>
    <property type="match status" value="1"/>
</dbReference>
<protein>
    <recommendedName>
        <fullName evidence="1">STAS domain-containing protein</fullName>
    </recommendedName>
</protein>
<keyword evidence="3" id="KW-1185">Reference proteome</keyword>
<proteinExistence type="predicted"/>
<organism evidence="2 3">
    <name type="scientific">Methylacidimicrobium cyclopophantes</name>
    <dbReference type="NCBI Taxonomy" id="1041766"/>
    <lineage>
        <taxon>Bacteria</taxon>
        <taxon>Pseudomonadati</taxon>
        <taxon>Verrucomicrobiota</taxon>
        <taxon>Methylacidimicrobium</taxon>
    </lineage>
</organism>
<dbReference type="Gene3D" id="3.30.750.24">
    <property type="entry name" value="STAS domain"/>
    <property type="match status" value="1"/>
</dbReference>